<dbReference type="EMBL" id="CAJVCH010370670">
    <property type="protein sequence ID" value="CAG7816449.1"/>
    <property type="molecule type" value="Genomic_DNA"/>
</dbReference>
<dbReference type="AlphaFoldDB" id="A0A8J2PJL6"/>
<name>A0A8J2PJL6_9HEXA</name>
<accession>A0A8J2PJL6</accession>
<evidence type="ECO:0000313" key="1">
    <source>
        <dbReference type="EMBL" id="CAG7816449.1"/>
    </source>
</evidence>
<proteinExistence type="predicted"/>
<sequence length="75" mass="9000">MIWSSIYYRNFSLRDLFLNLGRTNLQQIIQWTLQWNRSIRAILGGQQVIPPESNFLDFQFGKVFCRGDFVFEPLR</sequence>
<dbReference type="Proteomes" id="UP000708208">
    <property type="component" value="Unassembled WGS sequence"/>
</dbReference>
<gene>
    <name evidence="1" type="ORF">AFUS01_LOCUS27068</name>
</gene>
<comment type="caution">
    <text evidence="1">The sequence shown here is derived from an EMBL/GenBank/DDBJ whole genome shotgun (WGS) entry which is preliminary data.</text>
</comment>
<keyword evidence="2" id="KW-1185">Reference proteome</keyword>
<evidence type="ECO:0000313" key="2">
    <source>
        <dbReference type="Proteomes" id="UP000708208"/>
    </source>
</evidence>
<protein>
    <submittedName>
        <fullName evidence="1">Uncharacterized protein</fullName>
    </submittedName>
</protein>
<reference evidence="1" key="1">
    <citation type="submission" date="2021-06" db="EMBL/GenBank/DDBJ databases">
        <authorList>
            <person name="Hodson N. C."/>
            <person name="Mongue J. A."/>
            <person name="Jaron S. K."/>
        </authorList>
    </citation>
    <scope>NUCLEOTIDE SEQUENCE</scope>
</reference>
<organism evidence="1 2">
    <name type="scientific">Allacma fusca</name>
    <dbReference type="NCBI Taxonomy" id="39272"/>
    <lineage>
        <taxon>Eukaryota</taxon>
        <taxon>Metazoa</taxon>
        <taxon>Ecdysozoa</taxon>
        <taxon>Arthropoda</taxon>
        <taxon>Hexapoda</taxon>
        <taxon>Collembola</taxon>
        <taxon>Symphypleona</taxon>
        <taxon>Sminthuridae</taxon>
        <taxon>Allacma</taxon>
    </lineage>
</organism>